<dbReference type="GO" id="GO:0008239">
    <property type="term" value="F:dipeptidyl-peptidase activity"/>
    <property type="evidence" value="ECO:0007669"/>
    <property type="project" value="TreeGrafter"/>
</dbReference>
<dbReference type="Gene3D" id="2.140.10.30">
    <property type="entry name" value="Dipeptidylpeptidase IV, N-terminal domain"/>
    <property type="match status" value="1"/>
</dbReference>
<dbReference type="SUPFAM" id="SSF53474">
    <property type="entry name" value="alpha/beta-Hydrolases"/>
    <property type="match status" value="1"/>
</dbReference>
<protein>
    <submittedName>
        <fullName evidence="3">S9 family peptidase</fullName>
    </submittedName>
</protein>
<feature type="domain" description="Dipeptidylpeptidase IV N-terminal" evidence="2">
    <location>
        <begin position="92"/>
        <end position="413"/>
    </location>
</feature>
<dbReference type="EMBL" id="RIAR02000001">
    <property type="protein sequence ID" value="NSL87291.1"/>
    <property type="molecule type" value="Genomic_DNA"/>
</dbReference>
<dbReference type="PANTHER" id="PTHR11731">
    <property type="entry name" value="PROTEASE FAMILY S9B,C DIPEPTIDYL-PEPTIDASE IV-RELATED"/>
    <property type="match status" value="1"/>
</dbReference>
<dbReference type="Proteomes" id="UP000281028">
    <property type="component" value="Unassembled WGS sequence"/>
</dbReference>
<comment type="caution">
    <text evidence="3">The sequence shown here is derived from an EMBL/GenBank/DDBJ whole genome shotgun (WGS) entry which is preliminary data.</text>
</comment>
<dbReference type="AlphaFoldDB" id="A0A433WN17"/>
<dbReference type="SUPFAM" id="SSF82171">
    <property type="entry name" value="DPP6 N-terminal domain-like"/>
    <property type="match status" value="1"/>
</dbReference>
<evidence type="ECO:0000313" key="3">
    <source>
        <dbReference type="EMBL" id="NSL87291.1"/>
    </source>
</evidence>
<accession>A0A433WN17</accession>
<name>A0A433WN17_9BACT</name>
<dbReference type="Pfam" id="PF00326">
    <property type="entry name" value="Peptidase_S9"/>
    <property type="match status" value="1"/>
</dbReference>
<keyword evidence="4" id="KW-1185">Reference proteome</keyword>
<dbReference type="PANTHER" id="PTHR11731:SF193">
    <property type="entry name" value="DIPEPTIDYL PEPTIDASE 9"/>
    <property type="match status" value="1"/>
</dbReference>
<dbReference type="InterPro" id="IPR002469">
    <property type="entry name" value="Peptidase_S9B_N"/>
</dbReference>
<dbReference type="GO" id="GO:0006508">
    <property type="term" value="P:proteolysis"/>
    <property type="evidence" value="ECO:0007669"/>
    <property type="project" value="InterPro"/>
</dbReference>
<organism evidence="3 4">
    <name type="scientific">Chitinophaga solisilvae</name>
    <dbReference type="NCBI Taxonomy" id="1233460"/>
    <lineage>
        <taxon>Bacteria</taxon>
        <taxon>Pseudomonadati</taxon>
        <taxon>Bacteroidota</taxon>
        <taxon>Chitinophagia</taxon>
        <taxon>Chitinophagales</taxon>
        <taxon>Chitinophagaceae</taxon>
        <taxon>Chitinophaga</taxon>
    </lineage>
</organism>
<proteinExistence type="predicted"/>
<reference evidence="3" key="1">
    <citation type="submission" date="2020-05" db="EMBL/GenBank/DDBJ databases">
        <title>Chitinophaga laudate sp. nov., isolated from a tropical peat swamp.</title>
        <authorList>
            <person name="Goh C.B.S."/>
            <person name="Lee M.S."/>
            <person name="Parimannan S."/>
            <person name="Pasbakhsh P."/>
            <person name="Yule C.M."/>
            <person name="Rajandas H."/>
            <person name="Loke S."/>
            <person name="Croft L."/>
            <person name="Tan J.B.L."/>
        </authorList>
    </citation>
    <scope>NUCLEOTIDE SEQUENCE</scope>
    <source>
        <strain evidence="3">Mgbs1</strain>
    </source>
</reference>
<feature type="domain" description="Peptidase S9 prolyl oligopeptidase catalytic" evidence="1">
    <location>
        <begin position="505"/>
        <end position="680"/>
    </location>
</feature>
<evidence type="ECO:0000259" key="2">
    <source>
        <dbReference type="Pfam" id="PF00930"/>
    </source>
</evidence>
<dbReference type="GO" id="GO:0008236">
    <property type="term" value="F:serine-type peptidase activity"/>
    <property type="evidence" value="ECO:0007669"/>
    <property type="project" value="InterPro"/>
</dbReference>
<evidence type="ECO:0000259" key="1">
    <source>
        <dbReference type="Pfam" id="PF00326"/>
    </source>
</evidence>
<dbReference type="Gene3D" id="3.40.50.1820">
    <property type="entry name" value="alpha/beta hydrolase"/>
    <property type="match status" value="1"/>
</dbReference>
<dbReference type="OrthoDB" id="9812921at2"/>
<dbReference type="Pfam" id="PF00930">
    <property type="entry name" value="DPPIV_N"/>
    <property type="match status" value="1"/>
</dbReference>
<dbReference type="InterPro" id="IPR050278">
    <property type="entry name" value="Serine_Prot_S9B/DPPIV"/>
</dbReference>
<sequence>MTTANIVRGFLIAAGLSAAMSALSQDKGKKYVVPLPVVGSWTDNHHFVLLHRDGPLKGKNILTDAATGKQTGEAPARPYGKQHQLIVSNNDIYIVNGRTKKQLTHDSTPEYNPVFSPDSNYIAFTRYNNLYTLELATGKEVQLTHDGSDVIMNGYASWVYMEEILGRDLEYRAFWWSPDSKSLAFFRTDDSKVPLFTLTDVSNGKGILETQRYPCPGDTNPSVKIGMVAADGGPITWAAFDENTDQYFGTPYWYPDSKSLMVQWLNRGQDHYQLYRVAAATGSRQLAYEERQPSWINLDEAQRLTFVNGGKALLLISDQSGYRQIYLHRADGVLLNRVTSGDFVVKEILYVDEKKQVVYFTGNKEGLNRQDLYRVDFNGRNQQRLTFGPYSHQVTMSPDASYFITKYGNAGTPERLALVNNRGKILQELANSQGPDYDSTIPKASSLVYVPSEDNKFRLPMRVTLPANLQPGKKYPVIIAVYGGPASSNVSDTWSPLLAYPDWQDRIIVYMDHRGSEEFGKAGQQYMHRGLARWPVRDWTQCVKWLLANTPADPEKILITGHSFGGYITCHALMQAPEYFKFGIAGGTVADWRMYDSHYTERYMDTPAENPEGYRSSSVLTYTDKLKGKLLLIHGMSDDNVHAINTLELADQLQRKRNMNFSMMLYPGARHSMFGPGVEHYSKLTSQYQDQWLSQKP</sequence>
<gene>
    <name evidence="3" type="ORF">ECE50_010650</name>
</gene>
<dbReference type="InterPro" id="IPR001375">
    <property type="entry name" value="Peptidase_S9_cat"/>
</dbReference>
<evidence type="ECO:0000313" key="4">
    <source>
        <dbReference type="Proteomes" id="UP000281028"/>
    </source>
</evidence>
<dbReference type="InterPro" id="IPR029058">
    <property type="entry name" value="AB_hydrolase_fold"/>
</dbReference>